<dbReference type="AlphaFoldDB" id="A0A1X1L6Z0"/>
<dbReference type="InterPro" id="IPR001387">
    <property type="entry name" value="Cro/C1-type_HTH"/>
</dbReference>
<gene>
    <name evidence="3" type="ORF">B7692_04470</name>
</gene>
<evidence type="ECO:0000259" key="2">
    <source>
        <dbReference type="PROSITE" id="PS50943"/>
    </source>
</evidence>
<dbReference type="InterPro" id="IPR010982">
    <property type="entry name" value="Lambda_DNA-bd_dom_sf"/>
</dbReference>
<dbReference type="PANTHER" id="PTHR46558:SF11">
    <property type="entry name" value="HTH-TYPE TRANSCRIPTIONAL REGULATOR XRE"/>
    <property type="match status" value="1"/>
</dbReference>
<dbReference type="SMART" id="SM00530">
    <property type="entry name" value="HTH_XRE"/>
    <property type="match status" value="1"/>
</dbReference>
<dbReference type="SUPFAM" id="SSF47413">
    <property type="entry name" value="lambda repressor-like DNA-binding domains"/>
    <property type="match status" value="1"/>
</dbReference>
<dbReference type="CDD" id="cd00093">
    <property type="entry name" value="HTH_XRE"/>
    <property type="match status" value="1"/>
</dbReference>
<protein>
    <submittedName>
        <fullName evidence="3">Transcriptional regulator</fullName>
    </submittedName>
</protein>
<dbReference type="Proteomes" id="UP000193206">
    <property type="component" value="Unassembled WGS sequence"/>
</dbReference>
<dbReference type="Gene3D" id="1.10.260.40">
    <property type="entry name" value="lambda repressor-like DNA-binding domains"/>
    <property type="match status" value="1"/>
</dbReference>
<dbReference type="Pfam" id="PF01381">
    <property type="entry name" value="HTH_3"/>
    <property type="match status" value="1"/>
</dbReference>
<dbReference type="PROSITE" id="PS50943">
    <property type="entry name" value="HTH_CROC1"/>
    <property type="match status" value="1"/>
</dbReference>
<sequence>MDNKLKELRLNKEFNGKIGMTQQEIADEIGVTKRTYIYWEKGERQIKPEKAQQLADIFGVSVGQLLGYEDYKTIQNDAFDSYRNMAKLLRTNPDFKNIISEYDETNRKNGKLDLSFFVQAESLPIIEQDIKELILEEWEKTQPEDDYEEIGGTLSDNISRIYIALGQLPILFKDFFGSFLTLSTSDKKIVMQLVNSLYEKNKDIGIIKEYTDKK</sequence>
<evidence type="ECO:0000256" key="1">
    <source>
        <dbReference type="ARBA" id="ARBA00023125"/>
    </source>
</evidence>
<keyword evidence="1" id="KW-0238">DNA-binding</keyword>
<proteinExistence type="predicted"/>
<comment type="caution">
    <text evidence="3">The sequence shown here is derived from an EMBL/GenBank/DDBJ whole genome shotgun (WGS) entry which is preliminary data.</text>
</comment>
<organism evidence="3 4">
    <name type="scientific">Streptococcus mitis</name>
    <dbReference type="NCBI Taxonomy" id="28037"/>
    <lineage>
        <taxon>Bacteria</taxon>
        <taxon>Bacillati</taxon>
        <taxon>Bacillota</taxon>
        <taxon>Bacilli</taxon>
        <taxon>Lactobacillales</taxon>
        <taxon>Streptococcaceae</taxon>
        <taxon>Streptococcus</taxon>
        <taxon>Streptococcus mitis group</taxon>
    </lineage>
</organism>
<name>A0A1X1L6Z0_STRMT</name>
<evidence type="ECO:0000313" key="3">
    <source>
        <dbReference type="EMBL" id="ORP07458.1"/>
    </source>
</evidence>
<dbReference type="EMBL" id="NCVN01000017">
    <property type="protein sequence ID" value="ORP07458.1"/>
    <property type="molecule type" value="Genomic_DNA"/>
</dbReference>
<dbReference type="GO" id="GO:0003677">
    <property type="term" value="F:DNA binding"/>
    <property type="evidence" value="ECO:0007669"/>
    <property type="project" value="UniProtKB-KW"/>
</dbReference>
<evidence type="ECO:0000313" key="4">
    <source>
        <dbReference type="Proteomes" id="UP000193206"/>
    </source>
</evidence>
<feature type="domain" description="HTH cro/C1-type" evidence="2">
    <location>
        <begin position="5"/>
        <end position="65"/>
    </location>
</feature>
<reference evidence="3 4" key="1">
    <citation type="journal article" date="2016" name="Eur. J. Clin. Microbiol. Infect. Dis.">
        <title>Whole genome sequencing as a tool for phylogenetic analysis of clinical strains of Mitis group streptococci.</title>
        <authorList>
            <person name="Rasmussen L.H."/>
            <person name="Dargis R."/>
            <person name="Hojholt K."/>
            <person name="Christensen J.J."/>
            <person name="Skovgaard O."/>
            <person name="Justesen U.S."/>
            <person name="Rosenvinge F.S."/>
            <person name="Moser C."/>
            <person name="Lukjancenko O."/>
            <person name="Rasmussen S."/>
            <person name="Nielsen X.C."/>
        </authorList>
    </citation>
    <scope>NUCLEOTIDE SEQUENCE [LARGE SCALE GENOMIC DNA]</scope>
    <source>
        <strain evidence="3 4">B_009152_10</strain>
    </source>
</reference>
<dbReference type="PANTHER" id="PTHR46558">
    <property type="entry name" value="TRACRIPTIONAL REGULATORY PROTEIN-RELATED-RELATED"/>
    <property type="match status" value="1"/>
</dbReference>
<accession>A0A1X1L6Z0</accession>
<dbReference type="RefSeq" id="WP_000369027.1">
    <property type="nucleotide sequence ID" value="NZ_NCVN01000017.1"/>
</dbReference>